<evidence type="ECO:0000256" key="3">
    <source>
        <dbReference type="ARBA" id="ARBA00022771"/>
    </source>
</evidence>
<evidence type="ECO:0000256" key="5">
    <source>
        <dbReference type="ARBA" id="ARBA00023242"/>
    </source>
</evidence>
<dbReference type="GO" id="GO:0005634">
    <property type="term" value="C:nucleus"/>
    <property type="evidence" value="ECO:0007669"/>
    <property type="project" value="UniProtKB-SubCell"/>
</dbReference>
<feature type="compositionally biased region" description="Pro residues" evidence="7">
    <location>
        <begin position="238"/>
        <end position="249"/>
    </location>
</feature>
<evidence type="ECO:0000256" key="1">
    <source>
        <dbReference type="ARBA" id="ARBA00004123"/>
    </source>
</evidence>
<reference evidence="9 10" key="1">
    <citation type="submission" date="2024-11" db="EMBL/GenBank/DDBJ databases">
        <title>Chromosome-level genome assembly of Eucalyptus globulus Labill. provides insights into its genome evolution.</title>
        <authorList>
            <person name="Li X."/>
        </authorList>
    </citation>
    <scope>NUCLEOTIDE SEQUENCE [LARGE SCALE GENOMIC DNA]</scope>
    <source>
        <strain evidence="9">CL2024</strain>
        <tissue evidence="9">Fresh tender leaves</tissue>
    </source>
</reference>
<protein>
    <recommendedName>
        <fullName evidence="8">C2H2-type domain-containing protein</fullName>
    </recommendedName>
</protein>
<evidence type="ECO:0000259" key="8">
    <source>
        <dbReference type="PROSITE" id="PS50157"/>
    </source>
</evidence>
<feature type="domain" description="C2H2-type" evidence="8">
    <location>
        <begin position="113"/>
        <end position="140"/>
    </location>
</feature>
<dbReference type="PROSITE" id="PS50157">
    <property type="entry name" value="ZINC_FINGER_C2H2_2"/>
    <property type="match status" value="1"/>
</dbReference>
<dbReference type="Gene3D" id="3.30.160.60">
    <property type="entry name" value="Classic Zinc Finger"/>
    <property type="match status" value="1"/>
</dbReference>
<dbReference type="GO" id="GO:0008270">
    <property type="term" value="F:zinc ion binding"/>
    <property type="evidence" value="ECO:0007669"/>
    <property type="project" value="UniProtKB-KW"/>
</dbReference>
<accession>A0ABD3JQ22</accession>
<dbReference type="Pfam" id="PF13912">
    <property type="entry name" value="zf-C2H2_6"/>
    <property type="match status" value="1"/>
</dbReference>
<gene>
    <name evidence="9" type="ORF">ACJRO7_033035</name>
</gene>
<dbReference type="Proteomes" id="UP001634007">
    <property type="component" value="Unassembled WGS sequence"/>
</dbReference>
<keyword evidence="4" id="KW-0862">Zinc</keyword>
<dbReference type="PROSITE" id="PS00028">
    <property type="entry name" value="ZINC_FINGER_C2H2_1"/>
    <property type="match status" value="1"/>
</dbReference>
<feature type="compositionally biased region" description="Basic and acidic residues" evidence="7">
    <location>
        <begin position="267"/>
        <end position="280"/>
    </location>
</feature>
<keyword evidence="10" id="KW-1185">Reference proteome</keyword>
<sequence>MAIVPCPSEGPSISAASGETLACDNRHKAKNRLTMNEKTAEAEAEAEAQAKPKPAPHHHVANQEIPIDDDDDGGVRSTDLDLKLFNQGLPSNARKSGESSTDENCKVPKARVFACNFCKREFSTSQALGGHQNAHKQERALAKQRKGMEADLLGVHPHMSYYYSGVPQMPLYGSIGRALGIRHESMIHKPSYPSSVLPGYRFGGLRQVSGVNPNSRPPLDRTRVESLQAYGGASGLGEPPPPPPPPPPATSFDGSASFVVHQAQVDVRQDNNRPMKKEGDHPEEEVPQSDGSDPSGIDLTLKL</sequence>
<keyword evidence="3 6" id="KW-0863">Zinc-finger</keyword>
<feature type="region of interest" description="Disordered" evidence="7">
    <location>
        <begin position="1"/>
        <end position="78"/>
    </location>
</feature>
<comment type="caution">
    <text evidence="9">The sequence shown here is derived from an EMBL/GenBank/DDBJ whole genome shotgun (WGS) entry which is preliminary data.</text>
</comment>
<dbReference type="InterPro" id="IPR036236">
    <property type="entry name" value="Znf_C2H2_sf"/>
</dbReference>
<dbReference type="PANTHER" id="PTHR47287">
    <property type="entry name" value="C2H2 AND C2HC ZINC FINGERS SUPERFAMILY PROTEIN"/>
    <property type="match status" value="1"/>
</dbReference>
<dbReference type="SUPFAM" id="SSF57667">
    <property type="entry name" value="beta-beta-alpha zinc fingers"/>
    <property type="match status" value="1"/>
</dbReference>
<name>A0ABD3JQ22_EUCGL</name>
<keyword evidence="2" id="KW-0479">Metal-binding</keyword>
<comment type="subcellular location">
    <subcellularLocation>
        <location evidence="1">Nucleus</location>
    </subcellularLocation>
</comment>
<dbReference type="EMBL" id="JBJKBG010000008">
    <property type="protein sequence ID" value="KAL3728384.1"/>
    <property type="molecule type" value="Genomic_DNA"/>
</dbReference>
<dbReference type="InterPro" id="IPR044246">
    <property type="entry name" value="ZFP3-like"/>
</dbReference>
<evidence type="ECO:0000256" key="4">
    <source>
        <dbReference type="ARBA" id="ARBA00022833"/>
    </source>
</evidence>
<evidence type="ECO:0000256" key="7">
    <source>
        <dbReference type="SAM" id="MobiDB-lite"/>
    </source>
</evidence>
<evidence type="ECO:0000313" key="9">
    <source>
        <dbReference type="EMBL" id="KAL3728384.1"/>
    </source>
</evidence>
<feature type="region of interest" description="Disordered" evidence="7">
    <location>
        <begin position="231"/>
        <end position="303"/>
    </location>
</feature>
<keyword evidence="5" id="KW-0539">Nucleus</keyword>
<evidence type="ECO:0000256" key="2">
    <source>
        <dbReference type="ARBA" id="ARBA00022723"/>
    </source>
</evidence>
<dbReference type="PANTHER" id="PTHR47287:SF9">
    <property type="entry name" value="ZINC FINGER PROTEIN 4-LIKE"/>
    <property type="match status" value="1"/>
</dbReference>
<organism evidence="9 10">
    <name type="scientific">Eucalyptus globulus</name>
    <name type="common">Tasmanian blue gum</name>
    <dbReference type="NCBI Taxonomy" id="34317"/>
    <lineage>
        <taxon>Eukaryota</taxon>
        <taxon>Viridiplantae</taxon>
        <taxon>Streptophyta</taxon>
        <taxon>Embryophyta</taxon>
        <taxon>Tracheophyta</taxon>
        <taxon>Spermatophyta</taxon>
        <taxon>Magnoliopsida</taxon>
        <taxon>eudicotyledons</taxon>
        <taxon>Gunneridae</taxon>
        <taxon>Pentapetalae</taxon>
        <taxon>rosids</taxon>
        <taxon>malvids</taxon>
        <taxon>Myrtales</taxon>
        <taxon>Myrtaceae</taxon>
        <taxon>Myrtoideae</taxon>
        <taxon>Eucalypteae</taxon>
        <taxon>Eucalyptus</taxon>
    </lineage>
</organism>
<evidence type="ECO:0000256" key="6">
    <source>
        <dbReference type="PROSITE-ProRule" id="PRU00042"/>
    </source>
</evidence>
<proteinExistence type="predicted"/>
<dbReference type="InterPro" id="IPR013087">
    <property type="entry name" value="Znf_C2H2_type"/>
</dbReference>
<dbReference type="AlphaFoldDB" id="A0ABD3JQ22"/>
<evidence type="ECO:0000313" key="10">
    <source>
        <dbReference type="Proteomes" id="UP001634007"/>
    </source>
</evidence>